<evidence type="ECO:0000313" key="2">
    <source>
        <dbReference type="Proteomes" id="UP000198960"/>
    </source>
</evidence>
<name>A0A1H8WPQ8_9ACTN</name>
<gene>
    <name evidence="1" type="ORF">SAMN05660991_04614</name>
</gene>
<evidence type="ECO:0000313" key="1">
    <source>
        <dbReference type="EMBL" id="SEP29612.1"/>
    </source>
</evidence>
<dbReference type="Proteomes" id="UP000198960">
    <property type="component" value="Unassembled WGS sequence"/>
</dbReference>
<accession>A0A1H8WPQ8</accession>
<dbReference type="EMBL" id="FOEE01000025">
    <property type="protein sequence ID" value="SEP29612.1"/>
    <property type="molecule type" value="Genomic_DNA"/>
</dbReference>
<dbReference type="AlphaFoldDB" id="A0A1H8WPQ8"/>
<sequence>MTLDAELVVPTASETLPVPLSWDGKQGRYDQRSGAEQTAALLYDRMAGDHRAAQTVAFRFLDAWREYVRLSLSELRDVMQQISDKPLPPEGWSDPFDEWADFQPVLAELWPDEDQGAAVTSRALIRLRTAFGSDVVDLAAVQREMLAAAAYFEACESAAHARLELLQDRAQEQLEYQQEMRQYYN</sequence>
<dbReference type="STRING" id="673521.SAMN05660991_04614"/>
<protein>
    <submittedName>
        <fullName evidence="1">Uncharacterized protein</fullName>
    </submittedName>
</protein>
<dbReference type="RefSeq" id="WP_244524878.1">
    <property type="nucleotide sequence ID" value="NZ_FOEE01000025.1"/>
</dbReference>
<organism evidence="1 2">
    <name type="scientific">Trujillonella endophytica</name>
    <dbReference type="NCBI Taxonomy" id="673521"/>
    <lineage>
        <taxon>Bacteria</taxon>
        <taxon>Bacillati</taxon>
        <taxon>Actinomycetota</taxon>
        <taxon>Actinomycetes</taxon>
        <taxon>Geodermatophilales</taxon>
        <taxon>Geodermatophilaceae</taxon>
        <taxon>Trujillonella</taxon>
    </lineage>
</organism>
<proteinExistence type="predicted"/>
<keyword evidence="2" id="KW-1185">Reference proteome</keyword>
<reference evidence="2" key="1">
    <citation type="submission" date="2016-10" db="EMBL/GenBank/DDBJ databases">
        <authorList>
            <person name="Varghese N."/>
            <person name="Submissions S."/>
        </authorList>
    </citation>
    <scope>NUCLEOTIDE SEQUENCE [LARGE SCALE GENOMIC DNA]</scope>
    <source>
        <strain evidence="2">DSM 45413</strain>
    </source>
</reference>